<dbReference type="InParanoid" id="A0A5R8QHW4"/>
<dbReference type="InterPro" id="IPR013325">
    <property type="entry name" value="RNA_pol_sigma_r2"/>
</dbReference>
<organism evidence="2 3">
    <name type="scientific">Culicoidibacter larvae</name>
    <dbReference type="NCBI Taxonomy" id="2579976"/>
    <lineage>
        <taxon>Bacteria</taxon>
        <taxon>Bacillati</taxon>
        <taxon>Bacillota</taxon>
        <taxon>Culicoidibacteria</taxon>
        <taxon>Culicoidibacterales</taxon>
        <taxon>Culicoidibacteraceae</taxon>
        <taxon>Culicoidibacter</taxon>
    </lineage>
</organism>
<dbReference type="SUPFAM" id="SSF88946">
    <property type="entry name" value="Sigma2 domain of RNA polymerase sigma factors"/>
    <property type="match status" value="1"/>
</dbReference>
<accession>A0A5R8QHW4</accession>
<comment type="caution">
    <text evidence="2">The sequence shown here is derived from an EMBL/GenBank/DDBJ whole genome shotgun (WGS) entry which is preliminary data.</text>
</comment>
<dbReference type="NCBIfam" id="TIGR02937">
    <property type="entry name" value="sigma70-ECF"/>
    <property type="match status" value="1"/>
</dbReference>
<feature type="domain" description="RNA polymerase sigma-70 region 2" evidence="1">
    <location>
        <begin position="45"/>
        <end position="93"/>
    </location>
</feature>
<dbReference type="OrthoDB" id="9799825at2"/>
<dbReference type="InterPro" id="IPR007627">
    <property type="entry name" value="RNA_pol_sigma70_r2"/>
</dbReference>
<dbReference type="EMBL" id="VBWP01000001">
    <property type="protein sequence ID" value="TLG77280.1"/>
    <property type="molecule type" value="Genomic_DNA"/>
</dbReference>
<dbReference type="GO" id="GO:0003700">
    <property type="term" value="F:DNA-binding transcription factor activity"/>
    <property type="evidence" value="ECO:0007669"/>
    <property type="project" value="InterPro"/>
</dbReference>
<dbReference type="GO" id="GO:0006352">
    <property type="term" value="P:DNA-templated transcription initiation"/>
    <property type="evidence" value="ECO:0007669"/>
    <property type="project" value="InterPro"/>
</dbReference>
<sequence>MIYEVNEEELFYLISEKNEDAEMIFYGRIENYLQFLSRTYSSVFLRQDDILSYGWQGVIEAFDCYNPQAGVSFASFVRNCIQRRIIDIRRRNNQDKRKAIMTKIEHDNYEQLIGDKHTTEIRTVQHLLTEVLAELEQVLKPREWRTFQCYLQQSSAQATADALGISLQTVYRTVARTKTAVKCYLEDN</sequence>
<proteinExistence type="predicted"/>
<evidence type="ECO:0000259" key="1">
    <source>
        <dbReference type="Pfam" id="PF04542"/>
    </source>
</evidence>
<dbReference type="Proteomes" id="UP000306912">
    <property type="component" value="Unassembled WGS sequence"/>
</dbReference>
<dbReference type="RefSeq" id="WP_138189888.1">
    <property type="nucleotide sequence ID" value="NZ_VBWP01000001.1"/>
</dbReference>
<protein>
    <submittedName>
        <fullName evidence="2">Sigma-70 family RNA polymerase sigma factor</fullName>
    </submittedName>
</protein>
<dbReference type="AlphaFoldDB" id="A0A5R8QHW4"/>
<gene>
    <name evidence="2" type="ORF">FEZ08_01295</name>
</gene>
<evidence type="ECO:0000313" key="2">
    <source>
        <dbReference type="EMBL" id="TLG77280.1"/>
    </source>
</evidence>
<dbReference type="InterPro" id="IPR014284">
    <property type="entry name" value="RNA_pol_sigma-70_dom"/>
</dbReference>
<dbReference type="Gene3D" id="1.10.1740.10">
    <property type="match status" value="1"/>
</dbReference>
<dbReference type="Pfam" id="PF04542">
    <property type="entry name" value="Sigma70_r2"/>
    <property type="match status" value="1"/>
</dbReference>
<keyword evidence="3" id="KW-1185">Reference proteome</keyword>
<reference evidence="2 3" key="1">
    <citation type="submission" date="2019-05" db="EMBL/GenBank/DDBJ databases">
        <title>Culicoidintestinum kansasii gen. nov., sp. nov. from the gastrointestinal tract of the biting midge, Culicoides sonorensis.</title>
        <authorList>
            <person name="Neupane S."/>
            <person name="Ghosh A."/>
            <person name="Gunther S."/>
            <person name="Martin K."/>
            <person name="Zurek L."/>
        </authorList>
    </citation>
    <scope>NUCLEOTIDE SEQUENCE [LARGE SCALE GENOMIC DNA]</scope>
    <source>
        <strain evidence="2 3">CS-1</strain>
    </source>
</reference>
<evidence type="ECO:0000313" key="3">
    <source>
        <dbReference type="Proteomes" id="UP000306912"/>
    </source>
</evidence>
<name>A0A5R8QHW4_9FIRM</name>